<dbReference type="Pfam" id="PF03466">
    <property type="entry name" value="LysR_substrate"/>
    <property type="match status" value="1"/>
</dbReference>
<dbReference type="InterPro" id="IPR036388">
    <property type="entry name" value="WH-like_DNA-bd_sf"/>
</dbReference>
<dbReference type="Gene3D" id="3.40.190.10">
    <property type="entry name" value="Periplasmic binding protein-like II"/>
    <property type="match status" value="2"/>
</dbReference>
<dbReference type="Gene3D" id="1.10.10.10">
    <property type="entry name" value="Winged helix-like DNA-binding domain superfamily/Winged helix DNA-binding domain"/>
    <property type="match status" value="1"/>
</dbReference>
<dbReference type="AlphaFoldDB" id="A0AAJ1F905"/>
<proteinExistence type="inferred from homology"/>
<keyword evidence="2" id="KW-0805">Transcription regulation</keyword>
<keyword evidence="3" id="KW-0238">DNA-binding</keyword>
<gene>
    <name evidence="6" type="ORF">MJ923_00260</name>
</gene>
<evidence type="ECO:0000256" key="3">
    <source>
        <dbReference type="ARBA" id="ARBA00023125"/>
    </source>
</evidence>
<dbReference type="EMBL" id="JAKUDL010000001">
    <property type="protein sequence ID" value="MCH4292730.1"/>
    <property type="molecule type" value="Genomic_DNA"/>
</dbReference>
<dbReference type="InterPro" id="IPR000847">
    <property type="entry name" value="LysR_HTH_N"/>
</dbReference>
<dbReference type="CDD" id="cd08417">
    <property type="entry name" value="PBP2_Nitroaromatics_like"/>
    <property type="match status" value="1"/>
</dbReference>
<dbReference type="PROSITE" id="PS50931">
    <property type="entry name" value="HTH_LYSR"/>
    <property type="match status" value="1"/>
</dbReference>
<dbReference type="InterPro" id="IPR005119">
    <property type="entry name" value="LysR_subst-bd"/>
</dbReference>
<evidence type="ECO:0000313" key="6">
    <source>
        <dbReference type="EMBL" id="MCH4292730.1"/>
    </source>
</evidence>
<dbReference type="GO" id="GO:0003700">
    <property type="term" value="F:DNA-binding transcription factor activity"/>
    <property type="evidence" value="ECO:0007669"/>
    <property type="project" value="InterPro"/>
</dbReference>
<evidence type="ECO:0000256" key="1">
    <source>
        <dbReference type="ARBA" id="ARBA00009437"/>
    </source>
</evidence>
<reference evidence="6 7" key="1">
    <citation type="submission" date="2022-02" db="EMBL/GenBank/DDBJ databases">
        <title>The genome sequence of Shewanella sp. 3B26.</title>
        <authorList>
            <person name="Du J."/>
        </authorList>
    </citation>
    <scope>NUCLEOTIDE SEQUENCE [LARGE SCALE GENOMIC DNA]</scope>
    <source>
        <strain evidence="6 7">3B26</strain>
    </source>
</reference>
<dbReference type="SUPFAM" id="SSF46785">
    <property type="entry name" value="Winged helix' DNA-binding domain"/>
    <property type="match status" value="1"/>
</dbReference>
<comment type="caution">
    <text evidence="6">The sequence shown here is derived from an EMBL/GenBank/DDBJ whole genome shotgun (WGS) entry which is preliminary data.</text>
</comment>
<dbReference type="RefSeq" id="WP_237158677.1">
    <property type="nucleotide sequence ID" value="NZ_JAKUDL010000001.1"/>
</dbReference>
<dbReference type="SUPFAM" id="SSF53850">
    <property type="entry name" value="Periplasmic binding protein-like II"/>
    <property type="match status" value="1"/>
</dbReference>
<keyword evidence="7" id="KW-1185">Reference proteome</keyword>
<dbReference type="InterPro" id="IPR036390">
    <property type="entry name" value="WH_DNA-bd_sf"/>
</dbReference>
<evidence type="ECO:0000259" key="5">
    <source>
        <dbReference type="PROSITE" id="PS50931"/>
    </source>
</evidence>
<evidence type="ECO:0000313" key="7">
    <source>
        <dbReference type="Proteomes" id="UP001297581"/>
    </source>
</evidence>
<comment type="similarity">
    <text evidence="1">Belongs to the LysR transcriptional regulatory family.</text>
</comment>
<evidence type="ECO:0000256" key="4">
    <source>
        <dbReference type="ARBA" id="ARBA00023163"/>
    </source>
</evidence>
<dbReference type="Pfam" id="PF00126">
    <property type="entry name" value="HTH_1"/>
    <property type="match status" value="1"/>
</dbReference>
<evidence type="ECO:0000256" key="2">
    <source>
        <dbReference type="ARBA" id="ARBA00023015"/>
    </source>
</evidence>
<dbReference type="Proteomes" id="UP001297581">
    <property type="component" value="Unassembled WGS sequence"/>
</dbReference>
<protein>
    <submittedName>
        <fullName evidence="6">LysR family transcriptional regulator</fullName>
    </submittedName>
</protein>
<dbReference type="PANTHER" id="PTHR30118:SF15">
    <property type="entry name" value="TRANSCRIPTIONAL REGULATORY PROTEIN"/>
    <property type="match status" value="1"/>
</dbReference>
<keyword evidence="4" id="KW-0804">Transcription</keyword>
<dbReference type="InterPro" id="IPR050389">
    <property type="entry name" value="LysR-type_TF"/>
</dbReference>
<dbReference type="GO" id="GO:0003677">
    <property type="term" value="F:DNA binding"/>
    <property type="evidence" value="ECO:0007669"/>
    <property type="project" value="UniProtKB-KW"/>
</dbReference>
<sequence>MLNQADIARIRSCDLNLLLCLAVLIEEQSVSRSAERLGLSQPAMSQNLKKLHKLFDEPLFVKQGQGIAATDKALKLYQPLHQWLQLSSRLLLQKPFLPEEASGKIRFSLVADVAEAFVPRLLERLMVDAPNVELEFIHKPSDIFSMLESGELDLAVGGVEMPPPNIYGRRTTREQYLVFFSPNHPIAKLAKPTIEDVFEWDHARFSASNLIEQQIDLLAQELGLGRKCSFSCSSILVLQQSLKAGRHLAFLPERFLARSEGLQHLALAQIPAIEGMLYWHARVHKDPLIQWFKDLCIELTKDMIAEGQLPQS</sequence>
<name>A0AAJ1F905_9GAMM</name>
<dbReference type="InterPro" id="IPR037402">
    <property type="entry name" value="YidZ_PBP2"/>
</dbReference>
<feature type="domain" description="HTH lysR-type" evidence="5">
    <location>
        <begin position="14"/>
        <end position="70"/>
    </location>
</feature>
<organism evidence="6 7">
    <name type="scientific">Shewanella zhuhaiensis</name>
    <dbReference type="NCBI Taxonomy" id="2919576"/>
    <lineage>
        <taxon>Bacteria</taxon>
        <taxon>Pseudomonadati</taxon>
        <taxon>Pseudomonadota</taxon>
        <taxon>Gammaproteobacteria</taxon>
        <taxon>Alteromonadales</taxon>
        <taxon>Shewanellaceae</taxon>
        <taxon>Shewanella</taxon>
    </lineage>
</organism>
<accession>A0AAJ1F905</accession>
<dbReference type="PRINTS" id="PR00039">
    <property type="entry name" value="HTHLYSR"/>
</dbReference>
<dbReference type="PANTHER" id="PTHR30118">
    <property type="entry name" value="HTH-TYPE TRANSCRIPTIONAL REGULATOR LEUO-RELATED"/>
    <property type="match status" value="1"/>
</dbReference>